<reference evidence="3" key="1">
    <citation type="submission" date="2024-07" db="EMBL/GenBank/DDBJ databases">
        <title>Two chromosome-level genome assemblies of Korean endemic species Abeliophyllum distichum and Forsythia ovata (Oleaceae).</title>
        <authorList>
            <person name="Jang H."/>
        </authorList>
    </citation>
    <scope>NUCLEOTIDE SEQUENCE [LARGE SCALE GENOMIC DNA]</scope>
</reference>
<evidence type="ECO:0000313" key="2">
    <source>
        <dbReference type="EMBL" id="KAL2512933.1"/>
    </source>
</evidence>
<protein>
    <submittedName>
        <fullName evidence="2">Uncharacterized protein</fullName>
    </submittedName>
</protein>
<dbReference type="AlphaFoldDB" id="A0ABD1TK05"/>
<evidence type="ECO:0000313" key="3">
    <source>
        <dbReference type="Proteomes" id="UP001604336"/>
    </source>
</evidence>
<comment type="caution">
    <text evidence="2">The sequence shown here is derived from an EMBL/GenBank/DDBJ whole genome shotgun (WGS) entry which is preliminary data.</text>
</comment>
<sequence>MERPRTRGARSIDEAPPERSVVKLESKTHGVGLQPPTYATVDQFDTLQTQMKTMMALLQIHTISNHVSPPPIPFTEKNHVEPPQVGPHRAHPIHQPLAKDLIESAID</sequence>
<name>A0ABD1TK05_9LAMI</name>
<dbReference type="Proteomes" id="UP001604336">
    <property type="component" value="Unassembled WGS sequence"/>
</dbReference>
<keyword evidence="3" id="KW-1185">Reference proteome</keyword>
<evidence type="ECO:0000256" key="1">
    <source>
        <dbReference type="SAM" id="MobiDB-lite"/>
    </source>
</evidence>
<proteinExistence type="predicted"/>
<dbReference type="EMBL" id="JBFOLK010000005">
    <property type="protein sequence ID" value="KAL2512933.1"/>
    <property type="molecule type" value="Genomic_DNA"/>
</dbReference>
<feature type="region of interest" description="Disordered" evidence="1">
    <location>
        <begin position="68"/>
        <end position="107"/>
    </location>
</feature>
<gene>
    <name evidence="2" type="ORF">Adt_18533</name>
</gene>
<organism evidence="2 3">
    <name type="scientific">Abeliophyllum distichum</name>
    <dbReference type="NCBI Taxonomy" id="126358"/>
    <lineage>
        <taxon>Eukaryota</taxon>
        <taxon>Viridiplantae</taxon>
        <taxon>Streptophyta</taxon>
        <taxon>Embryophyta</taxon>
        <taxon>Tracheophyta</taxon>
        <taxon>Spermatophyta</taxon>
        <taxon>Magnoliopsida</taxon>
        <taxon>eudicotyledons</taxon>
        <taxon>Gunneridae</taxon>
        <taxon>Pentapetalae</taxon>
        <taxon>asterids</taxon>
        <taxon>lamiids</taxon>
        <taxon>Lamiales</taxon>
        <taxon>Oleaceae</taxon>
        <taxon>Forsythieae</taxon>
        <taxon>Abeliophyllum</taxon>
    </lineage>
</organism>
<accession>A0ABD1TK05</accession>
<feature type="region of interest" description="Disordered" evidence="1">
    <location>
        <begin position="1"/>
        <end position="36"/>
    </location>
</feature>
<feature type="compositionally biased region" description="Basic and acidic residues" evidence="1">
    <location>
        <begin position="1"/>
        <end position="28"/>
    </location>
</feature>